<protein>
    <recommendedName>
        <fullName evidence="6">Tat pathway signal sequence</fullName>
    </recommendedName>
</protein>
<organism evidence="4 5">
    <name type="scientific">Rhodofomes roseus</name>
    <dbReference type="NCBI Taxonomy" id="34475"/>
    <lineage>
        <taxon>Eukaryota</taxon>
        <taxon>Fungi</taxon>
        <taxon>Dikarya</taxon>
        <taxon>Basidiomycota</taxon>
        <taxon>Agaricomycotina</taxon>
        <taxon>Agaricomycetes</taxon>
        <taxon>Polyporales</taxon>
        <taxon>Rhodofomes</taxon>
    </lineage>
</organism>
<evidence type="ECO:0000256" key="2">
    <source>
        <dbReference type="ARBA" id="ARBA00035112"/>
    </source>
</evidence>
<dbReference type="InterPro" id="IPR021765">
    <property type="entry name" value="UstYa-like"/>
</dbReference>
<keyword evidence="3" id="KW-1133">Transmembrane helix</keyword>
<dbReference type="PANTHER" id="PTHR33365:SF4">
    <property type="entry name" value="CYCLOCHLOROTINE BIOSYNTHESIS PROTEIN O"/>
    <property type="match status" value="1"/>
</dbReference>
<keyword evidence="3" id="KW-0812">Transmembrane</keyword>
<dbReference type="Pfam" id="PF11807">
    <property type="entry name" value="UstYa"/>
    <property type="match status" value="1"/>
</dbReference>
<dbReference type="GO" id="GO:0043386">
    <property type="term" value="P:mycotoxin biosynthetic process"/>
    <property type="evidence" value="ECO:0007669"/>
    <property type="project" value="InterPro"/>
</dbReference>
<name>A0A4Y9YFB7_9APHY</name>
<evidence type="ECO:0000313" key="4">
    <source>
        <dbReference type="EMBL" id="TFY59579.1"/>
    </source>
</evidence>
<evidence type="ECO:0008006" key="6">
    <source>
        <dbReference type="Google" id="ProtNLM"/>
    </source>
</evidence>
<proteinExistence type="inferred from homology"/>
<dbReference type="PANTHER" id="PTHR33365">
    <property type="entry name" value="YALI0B05434P"/>
    <property type="match status" value="1"/>
</dbReference>
<accession>A0A4Y9YFB7</accession>
<feature type="transmembrane region" description="Helical" evidence="3">
    <location>
        <begin position="43"/>
        <end position="64"/>
    </location>
</feature>
<comment type="similarity">
    <text evidence="2">Belongs to the ustYa family.</text>
</comment>
<keyword evidence="3" id="KW-0472">Membrane</keyword>
<dbReference type="AlphaFoldDB" id="A0A4Y9YFB7"/>
<evidence type="ECO:0000256" key="1">
    <source>
        <dbReference type="ARBA" id="ARBA00004685"/>
    </source>
</evidence>
<evidence type="ECO:0000313" key="5">
    <source>
        <dbReference type="Proteomes" id="UP000298390"/>
    </source>
</evidence>
<dbReference type="STRING" id="34475.A0A4Y9YFB7"/>
<dbReference type="Proteomes" id="UP000298390">
    <property type="component" value="Unassembled WGS sequence"/>
</dbReference>
<gene>
    <name evidence="4" type="ORF">EVJ58_g5690</name>
</gene>
<comment type="caution">
    <text evidence="4">The sequence shown here is derived from an EMBL/GenBank/DDBJ whole genome shotgun (WGS) entry which is preliminary data.</text>
</comment>
<dbReference type="EMBL" id="SEKV01000297">
    <property type="protein sequence ID" value="TFY59579.1"/>
    <property type="molecule type" value="Genomic_DNA"/>
</dbReference>
<comment type="pathway">
    <text evidence="1">Mycotoxin biosynthesis.</text>
</comment>
<sequence length="292" mass="33390">MPAYTQVATDEADTENLLVRTTPSAEWSDSEKESPARRRFLRWMPWMLHTLLLSMSLLVFLGAYKVKETQFQRNIDSHMVAADSAPALEAVEYENVVFEGVLDQPSEYRGPPSEAIDYAWDKISLNNSHKIMPLRIDESDLEKAGQRARPSIARFREEDGGGFLAGIEIGHQLHCLDLLRRQTYVEHYGPMDDNYVLRPAFYRVHIDHCIEMLRQVLMCNADVGLITFDWVAGFDVPFPNFSTLHKCRDVEKVYEWYDEHAIDLPMSHLVRVGDVVDLDADDAGAGLIRHHG</sequence>
<reference evidence="4 5" key="1">
    <citation type="submission" date="2019-01" db="EMBL/GenBank/DDBJ databases">
        <title>Genome sequencing of the rare red list fungi Fomitopsis rosea.</title>
        <authorList>
            <person name="Buettner E."/>
            <person name="Kellner H."/>
        </authorList>
    </citation>
    <scope>NUCLEOTIDE SEQUENCE [LARGE SCALE GENOMIC DNA]</scope>
    <source>
        <strain evidence="4 5">DSM 105464</strain>
    </source>
</reference>
<evidence type="ECO:0000256" key="3">
    <source>
        <dbReference type="SAM" id="Phobius"/>
    </source>
</evidence>